<dbReference type="Proteomes" id="UP000776651">
    <property type="component" value="Unassembled WGS sequence"/>
</dbReference>
<evidence type="ECO:0000259" key="2">
    <source>
        <dbReference type="Pfam" id="PF13739"/>
    </source>
</evidence>
<evidence type="ECO:0000313" key="4">
    <source>
        <dbReference type="Proteomes" id="UP000776651"/>
    </source>
</evidence>
<sequence>MRAPLFLISLALSSAACSDGAEYADKTGTSIPSAQASASASSSTKAEAVNIAKTAEKDGGTWEFSYKWPAAVSAIPELAKQLGAERDQREKEDRAEWDATLTELAGDGDCGGCRSRSFAKEWKVVASLPDFLSLSADYSDYTGGAHGMYGKQSLVWDKQAKASLAGVEMFNSPVALEQGLGARLCDALNKEREKRRGTAVQPDSDSMFDNCPGLDEATVLVGSSNGNTFDRIGIYFGPYVAGPYAEGAYELDFDVTASVIDAVKPAYAGAFSVRR</sequence>
<feature type="domain" description="Deacetylase PdaC" evidence="2">
    <location>
        <begin position="61"/>
        <end position="149"/>
    </location>
</feature>
<protein>
    <submittedName>
        <fullName evidence="3">DUF3298 and DUF4163 domain-containing protein</fullName>
    </submittedName>
</protein>
<keyword evidence="4" id="KW-1185">Reference proteome</keyword>
<accession>A0ABS7JIG3</accession>
<dbReference type="Pfam" id="PF13739">
    <property type="entry name" value="PdaC"/>
    <property type="match status" value="1"/>
</dbReference>
<name>A0ABS7JIG3_9SPHN</name>
<proteinExistence type="predicted"/>
<gene>
    <name evidence="3" type="ORF">K3177_08125</name>
</gene>
<dbReference type="RefSeq" id="WP_221597839.1">
    <property type="nucleotide sequence ID" value="NZ_JAIGNQ010000002.1"/>
</dbReference>
<feature type="chain" id="PRO_5045644416" evidence="1">
    <location>
        <begin position="19"/>
        <end position="275"/>
    </location>
</feature>
<keyword evidence="1" id="KW-0732">Signal</keyword>
<dbReference type="Gene3D" id="3.30.565.40">
    <property type="entry name" value="Fervidobacterium nodosum Rt17-B1 like"/>
    <property type="match status" value="1"/>
</dbReference>
<dbReference type="PROSITE" id="PS51257">
    <property type="entry name" value="PROKAR_LIPOPROTEIN"/>
    <property type="match status" value="1"/>
</dbReference>
<evidence type="ECO:0000313" key="3">
    <source>
        <dbReference type="EMBL" id="MBX7488479.1"/>
    </source>
</evidence>
<dbReference type="EMBL" id="JAIGNQ010000002">
    <property type="protein sequence ID" value="MBX7488479.1"/>
    <property type="molecule type" value="Genomic_DNA"/>
</dbReference>
<organism evidence="3 4">
    <name type="scientific">Qipengyuania pacifica</name>
    <dbReference type="NCBI Taxonomy" id="2860199"/>
    <lineage>
        <taxon>Bacteria</taxon>
        <taxon>Pseudomonadati</taxon>
        <taxon>Pseudomonadota</taxon>
        <taxon>Alphaproteobacteria</taxon>
        <taxon>Sphingomonadales</taxon>
        <taxon>Erythrobacteraceae</taxon>
        <taxon>Qipengyuania</taxon>
    </lineage>
</organism>
<feature type="signal peptide" evidence="1">
    <location>
        <begin position="1"/>
        <end position="18"/>
    </location>
</feature>
<evidence type="ECO:0000256" key="1">
    <source>
        <dbReference type="SAM" id="SignalP"/>
    </source>
</evidence>
<dbReference type="InterPro" id="IPR025303">
    <property type="entry name" value="PdaC"/>
</dbReference>
<comment type="caution">
    <text evidence="3">The sequence shown here is derived from an EMBL/GenBank/DDBJ whole genome shotgun (WGS) entry which is preliminary data.</text>
</comment>
<reference evidence="3 4" key="1">
    <citation type="submission" date="2021-08" db="EMBL/GenBank/DDBJ databases">
        <title>Comparative Genomics Analysis of the Genus Qipengyuania Reveals Extensive Genetic Diversity and Metabolic Versatility, Including the Description of Fifteen Novel Species.</title>
        <authorList>
            <person name="Liu Y."/>
        </authorList>
    </citation>
    <scope>NUCLEOTIDE SEQUENCE [LARGE SCALE GENOMIC DNA]</scope>
    <source>
        <strain evidence="3 4">GH25</strain>
    </source>
</reference>